<dbReference type="GO" id="GO:0003677">
    <property type="term" value="F:DNA binding"/>
    <property type="evidence" value="ECO:0007669"/>
    <property type="project" value="InterPro"/>
</dbReference>
<organism evidence="4 5">
    <name type="scientific">Oxalicibacterium solurbis</name>
    <dbReference type="NCBI Taxonomy" id="69280"/>
    <lineage>
        <taxon>Bacteria</taxon>
        <taxon>Pseudomonadati</taxon>
        <taxon>Pseudomonadota</taxon>
        <taxon>Betaproteobacteria</taxon>
        <taxon>Burkholderiales</taxon>
        <taxon>Oxalobacteraceae</taxon>
        <taxon>Oxalicibacterium</taxon>
    </lineage>
</organism>
<dbReference type="Pfam" id="PF13413">
    <property type="entry name" value="HTH_25"/>
    <property type="match status" value="1"/>
</dbReference>
<keyword evidence="5" id="KW-1185">Reference proteome</keyword>
<dbReference type="PANTHER" id="PTHR34475">
    <property type="match status" value="1"/>
</dbReference>
<keyword evidence="2" id="KW-1133">Transmembrane helix</keyword>
<reference evidence="4" key="2">
    <citation type="submission" date="2020-09" db="EMBL/GenBank/DDBJ databases">
        <authorList>
            <person name="Sun Q."/>
            <person name="Sedlacek I."/>
        </authorList>
    </citation>
    <scope>NUCLEOTIDE SEQUENCE</scope>
    <source>
        <strain evidence="4">CCM 7664</strain>
    </source>
</reference>
<dbReference type="Pfam" id="PF13464">
    <property type="entry name" value="RodZ_C"/>
    <property type="match status" value="1"/>
</dbReference>
<evidence type="ECO:0000259" key="3">
    <source>
        <dbReference type="Pfam" id="PF13464"/>
    </source>
</evidence>
<dbReference type="InterPro" id="IPR001387">
    <property type="entry name" value="Cro/C1-type_HTH"/>
</dbReference>
<dbReference type="Gene3D" id="1.10.260.40">
    <property type="entry name" value="lambda repressor-like DNA-binding domains"/>
    <property type="match status" value="1"/>
</dbReference>
<feature type="compositionally biased region" description="Polar residues" evidence="1">
    <location>
        <begin position="180"/>
        <end position="189"/>
    </location>
</feature>
<feature type="transmembrane region" description="Helical" evidence="2">
    <location>
        <begin position="133"/>
        <end position="150"/>
    </location>
</feature>
<dbReference type="AlphaFoldDB" id="A0A8J3AVT6"/>
<feature type="region of interest" description="Disordered" evidence="1">
    <location>
        <begin position="1"/>
        <end position="26"/>
    </location>
</feature>
<feature type="region of interest" description="Disordered" evidence="1">
    <location>
        <begin position="171"/>
        <end position="214"/>
    </location>
</feature>
<dbReference type="PANTHER" id="PTHR34475:SF1">
    <property type="entry name" value="CYTOSKELETON PROTEIN RODZ"/>
    <property type="match status" value="1"/>
</dbReference>
<gene>
    <name evidence="4" type="ORF">GCM10011430_16930</name>
</gene>
<dbReference type="CDD" id="cd00093">
    <property type="entry name" value="HTH_XRE"/>
    <property type="match status" value="1"/>
</dbReference>
<keyword evidence="2" id="KW-0812">Transmembrane</keyword>
<dbReference type="InterPro" id="IPR010982">
    <property type="entry name" value="Lambda_DNA-bd_dom_sf"/>
</dbReference>
<reference evidence="4" key="1">
    <citation type="journal article" date="2014" name="Int. J. Syst. Evol. Microbiol.">
        <title>Complete genome sequence of Corynebacterium casei LMG S-19264T (=DSM 44701T), isolated from a smear-ripened cheese.</title>
        <authorList>
            <consortium name="US DOE Joint Genome Institute (JGI-PGF)"/>
            <person name="Walter F."/>
            <person name="Albersmeier A."/>
            <person name="Kalinowski J."/>
            <person name="Ruckert C."/>
        </authorList>
    </citation>
    <scope>NUCLEOTIDE SEQUENCE</scope>
    <source>
        <strain evidence="4">CCM 7664</strain>
    </source>
</reference>
<evidence type="ECO:0000256" key="1">
    <source>
        <dbReference type="SAM" id="MobiDB-lite"/>
    </source>
</evidence>
<dbReference type="RefSeq" id="WP_188420587.1">
    <property type="nucleotide sequence ID" value="NZ_BMDP01000002.1"/>
</dbReference>
<dbReference type="Proteomes" id="UP000627205">
    <property type="component" value="Unassembled WGS sequence"/>
</dbReference>
<name>A0A8J3AVT6_9BURK</name>
<comment type="caution">
    <text evidence="4">The sequence shown here is derived from an EMBL/GenBank/DDBJ whole genome shotgun (WGS) entry which is preliminary data.</text>
</comment>
<evidence type="ECO:0000313" key="4">
    <source>
        <dbReference type="EMBL" id="GGI54519.1"/>
    </source>
</evidence>
<feature type="domain" description="Cytoskeleton protein RodZ-like C-terminal" evidence="3">
    <location>
        <begin position="248"/>
        <end position="317"/>
    </location>
</feature>
<dbReference type="EMBL" id="BMDP01000002">
    <property type="protein sequence ID" value="GGI54519.1"/>
    <property type="molecule type" value="Genomic_DNA"/>
</dbReference>
<evidence type="ECO:0000313" key="5">
    <source>
        <dbReference type="Proteomes" id="UP000627205"/>
    </source>
</evidence>
<dbReference type="InterPro" id="IPR050400">
    <property type="entry name" value="Bact_Cytoskel_RodZ"/>
</dbReference>
<sequence>MNDEVNAVEENREEPQEQEAMSAPQVPAGAQLTALREARGWTIEQVASQLNLASRQVQALEADNYAALPGMVIVRGFIRSYAKLLRADAAPILAGIAAEQSEPVVLQDRGSLSATFSEGKMPSAKPNAASSKILFVVLAVVVIAALGFLAQRMGWMSKTDHAMNAANAVKEEAPQPMTAPVSSDPSETEASAAATMQAPAVEAEQVAPVQPQAAVEEKTQTPAAVPIATESVSGSAAPVAVDSKNALVFQVKEDTWVEIRRADDSILVSRLLKAGTTEAFEITAPSSMVIGNAAGVNVTLRGKPLDISGNSSNVARLNVK</sequence>
<proteinExistence type="predicted"/>
<dbReference type="InterPro" id="IPR025194">
    <property type="entry name" value="RodZ-like_C"/>
</dbReference>
<protein>
    <submittedName>
        <fullName evidence="4">XRE family transcriptional regulator</fullName>
    </submittedName>
</protein>
<accession>A0A8J3AVT6</accession>
<evidence type="ECO:0000256" key="2">
    <source>
        <dbReference type="SAM" id="Phobius"/>
    </source>
</evidence>
<feature type="compositionally biased region" description="Low complexity" evidence="1">
    <location>
        <begin position="197"/>
        <end position="214"/>
    </location>
</feature>
<keyword evidence="2" id="KW-0472">Membrane</keyword>